<reference evidence="2 3" key="1">
    <citation type="submission" date="2016-10" db="EMBL/GenBank/DDBJ databases">
        <authorList>
            <person name="Varghese N."/>
            <person name="Submissions S."/>
        </authorList>
    </citation>
    <scope>NUCLEOTIDE SEQUENCE [LARGE SCALE GENOMIC DNA]</scope>
    <source>
        <strain evidence="2 3">CECT 8317</strain>
    </source>
</reference>
<evidence type="ECO:0000313" key="3">
    <source>
        <dbReference type="Proteomes" id="UP000243518"/>
    </source>
</evidence>
<dbReference type="Pfam" id="PF12146">
    <property type="entry name" value="Hydrolase_4"/>
    <property type="match status" value="1"/>
</dbReference>
<comment type="caution">
    <text evidence="2">The sequence shown here is derived from an EMBL/GenBank/DDBJ whole genome shotgun (WGS) entry which is preliminary data.</text>
</comment>
<evidence type="ECO:0000313" key="2">
    <source>
        <dbReference type="EMBL" id="SEG07887.1"/>
    </source>
</evidence>
<dbReference type="SUPFAM" id="SSF53474">
    <property type="entry name" value="alpha/beta-Hydrolases"/>
    <property type="match status" value="1"/>
</dbReference>
<keyword evidence="2" id="KW-0378">Hydrolase</keyword>
<sequence length="318" mass="34682">MPYSTLALTAPDGAHLNIHHWPTALPIRASVVICHGMAEHGARYQTLAEQLNAAGLGVWALDLRGHGLSTPELARGQLTPGASWEALTNDLLQVIRHARDAAPEHPLILLGHSMGSYVAQSLLLTHSDCVDLAVLSGSNANPRVLCRIGRIMAALESRMRGTDAPAQTMNTLSFGRFNRAFGAPRTAFDWLSRDPVQVDRYVADPLCGFVLSGHYWQCLFDALGRIATADQLVSIRRDLPVLILGGERDPVSAGNGLAKLQQRLHAAGLSQVELRLYPGARHEAFNEINRDEVISDVLSWLDRHLSTTVQRSRSHAEA</sequence>
<feature type="domain" description="Serine aminopeptidase S33" evidence="1">
    <location>
        <begin position="27"/>
        <end position="288"/>
    </location>
</feature>
<dbReference type="EMBL" id="FNVE01000003">
    <property type="protein sequence ID" value="SEG07887.1"/>
    <property type="molecule type" value="Genomic_DNA"/>
</dbReference>
<gene>
    <name evidence="2" type="ORF">SAMN05216586_103148</name>
</gene>
<dbReference type="PANTHER" id="PTHR11614">
    <property type="entry name" value="PHOSPHOLIPASE-RELATED"/>
    <property type="match status" value="1"/>
</dbReference>
<dbReference type="Gene3D" id="3.40.50.1820">
    <property type="entry name" value="alpha/beta hydrolase"/>
    <property type="match status" value="1"/>
</dbReference>
<organism evidence="2 3">
    <name type="scientific">Halopseudomonas aestusnigri</name>
    <dbReference type="NCBI Taxonomy" id="857252"/>
    <lineage>
        <taxon>Bacteria</taxon>
        <taxon>Pseudomonadati</taxon>
        <taxon>Pseudomonadota</taxon>
        <taxon>Gammaproteobacteria</taxon>
        <taxon>Pseudomonadales</taxon>
        <taxon>Pseudomonadaceae</taxon>
        <taxon>Halopseudomonas</taxon>
    </lineage>
</organism>
<dbReference type="InterPro" id="IPR022742">
    <property type="entry name" value="Hydrolase_4"/>
</dbReference>
<dbReference type="GO" id="GO:0016787">
    <property type="term" value="F:hydrolase activity"/>
    <property type="evidence" value="ECO:0007669"/>
    <property type="project" value="UniProtKB-KW"/>
</dbReference>
<keyword evidence="3" id="KW-1185">Reference proteome</keyword>
<dbReference type="Proteomes" id="UP000243518">
    <property type="component" value="Unassembled WGS sequence"/>
</dbReference>
<protein>
    <submittedName>
        <fullName evidence="2">Lysophospholipase, alpha-beta hydrolase superfamily</fullName>
    </submittedName>
</protein>
<dbReference type="InterPro" id="IPR029058">
    <property type="entry name" value="AB_hydrolase_fold"/>
</dbReference>
<evidence type="ECO:0000259" key="1">
    <source>
        <dbReference type="Pfam" id="PF12146"/>
    </source>
</evidence>
<dbReference type="RefSeq" id="WP_088275116.1">
    <property type="nucleotide sequence ID" value="NZ_FNVE01000003.1"/>
</dbReference>
<dbReference type="InterPro" id="IPR051044">
    <property type="entry name" value="MAG_DAG_Lipase"/>
</dbReference>
<accession>A0AAQ1JPK2</accession>
<proteinExistence type="predicted"/>
<name>A0AAQ1JPK2_9GAMM</name>
<dbReference type="AlphaFoldDB" id="A0AAQ1JPK2"/>